<dbReference type="InterPro" id="IPR017452">
    <property type="entry name" value="GPCR_Rhodpsn_7TM"/>
</dbReference>
<keyword evidence="8" id="KW-1185">Reference proteome</keyword>
<evidence type="ECO:0000256" key="3">
    <source>
        <dbReference type="ARBA" id="ARBA00022989"/>
    </source>
</evidence>
<proteinExistence type="predicted"/>
<sequence>LVAYLSITRCLYVAIPVKARSTLSPRFTLVMVVSISAFVFAVCTVTFFSDVVKPECGSEFNLTLPRYERSEFCLSHSEVINEYYLSLCVTIPSVTVCVVSTSSILTVYFVKRSANSAVTPDRRKANSPPKLSQREKGVTKFLLVTFIFLSFYLLPPILFCAAQLAEPELAFLGTYNDMYLLT</sequence>
<name>A0AAV2ISS8_LYMST</name>
<dbReference type="Gene3D" id="1.20.1070.10">
    <property type="entry name" value="Rhodopsin 7-helix transmembrane proteins"/>
    <property type="match status" value="1"/>
</dbReference>
<gene>
    <name evidence="7" type="ORF">GSLYS_00021361001</name>
</gene>
<dbReference type="AlphaFoldDB" id="A0AAV2ISS8"/>
<dbReference type="PROSITE" id="PS50262">
    <property type="entry name" value="G_PROTEIN_RECEP_F1_2"/>
    <property type="match status" value="1"/>
</dbReference>
<dbReference type="Proteomes" id="UP001497497">
    <property type="component" value="Unassembled WGS sequence"/>
</dbReference>
<evidence type="ECO:0000256" key="1">
    <source>
        <dbReference type="ARBA" id="ARBA00004370"/>
    </source>
</evidence>
<feature type="transmembrane region" description="Helical" evidence="5">
    <location>
        <begin position="141"/>
        <end position="165"/>
    </location>
</feature>
<feature type="non-terminal residue" evidence="7">
    <location>
        <position position="182"/>
    </location>
</feature>
<dbReference type="InterPro" id="IPR019430">
    <property type="entry name" value="7TM_GPCR_serpentine_rcpt_Srx"/>
</dbReference>
<reference evidence="7 8" key="1">
    <citation type="submission" date="2024-04" db="EMBL/GenBank/DDBJ databases">
        <authorList>
            <consortium name="Genoscope - CEA"/>
            <person name="William W."/>
        </authorList>
    </citation>
    <scope>NUCLEOTIDE SEQUENCE [LARGE SCALE GENOMIC DNA]</scope>
</reference>
<organism evidence="7 8">
    <name type="scientific">Lymnaea stagnalis</name>
    <name type="common">Great pond snail</name>
    <name type="synonym">Helix stagnalis</name>
    <dbReference type="NCBI Taxonomy" id="6523"/>
    <lineage>
        <taxon>Eukaryota</taxon>
        <taxon>Metazoa</taxon>
        <taxon>Spiralia</taxon>
        <taxon>Lophotrochozoa</taxon>
        <taxon>Mollusca</taxon>
        <taxon>Gastropoda</taxon>
        <taxon>Heterobranchia</taxon>
        <taxon>Euthyneura</taxon>
        <taxon>Panpulmonata</taxon>
        <taxon>Hygrophila</taxon>
        <taxon>Lymnaeoidea</taxon>
        <taxon>Lymnaeidae</taxon>
        <taxon>Lymnaea</taxon>
    </lineage>
</organism>
<evidence type="ECO:0000256" key="4">
    <source>
        <dbReference type="ARBA" id="ARBA00023136"/>
    </source>
</evidence>
<comment type="caution">
    <text evidence="7">The sequence shown here is derived from an EMBL/GenBank/DDBJ whole genome shotgun (WGS) entry which is preliminary data.</text>
</comment>
<evidence type="ECO:0000313" key="7">
    <source>
        <dbReference type="EMBL" id="CAL1548044.1"/>
    </source>
</evidence>
<accession>A0AAV2ISS8</accession>
<dbReference type="Pfam" id="PF10328">
    <property type="entry name" value="7TM_GPCR_Srx"/>
    <property type="match status" value="1"/>
</dbReference>
<dbReference type="SUPFAM" id="SSF81321">
    <property type="entry name" value="Family A G protein-coupled receptor-like"/>
    <property type="match status" value="1"/>
</dbReference>
<feature type="transmembrane region" description="Helical" evidence="5">
    <location>
        <begin position="27"/>
        <end position="48"/>
    </location>
</feature>
<dbReference type="GO" id="GO:0016020">
    <property type="term" value="C:membrane"/>
    <property type="evidence" value="ECO:0007669"/>
    <property type="project" value="UniProtKB-SubCell"/>
</dbReference>
<evidence type="ECO:0000313" key="8">
    <source>
        <dbReference type="Proteomes" id="UP001497497"/>
    </source>
</evidence>
<keyword evidence="3 5" id="KW-1133">Transmembrane helix</keyword>
<feature type="non-terminal residue" evidence="7">
    <location>
        <position position="1"/>
    </location>
</feature>
<feature type="domain" description="G-protein coupled receptors family 1 profile" evidence="6">
    <location>
        <begin position="1"/>
        <end position="182"/>
    </location>
</feature>
<evidence type="ECO:0000256" key="5">
    <source>
        <dbReference type="SAM" id="Phobius"/>
    </source>
</evidence>
<dbReference type="EMBL" id="CAXITT010001153">
    <property type="protein sequence ID" value="CAL1548044.1"/>
    <property type="molecule type" value="Genomic_DNA"/>
</dbReference>
<keyword evidence="2 5" id="KW-0812">Transmembrane</keyword>
<evidence type="ECO:0000259" key="6">
    <source>
        <dbReference type="PROSITE" id="PS50262"/>
    </source>
</evidence>
<feature type="transmembrane region" description="Helical" evidence="5">
    <location>
        <begin position="84"/>
        <end position="110"/>
    </location>
</feature>
<keyword evidence="4 5" id="KW-0472">Membrane</keyword>
<protein>
    <recommendedName>
        <fullName evidence="6">G-protein coupled receptors family 1 profile domain-containing protein</fullName>
    </recommendedName>
</protein>
<comment type="subcellular location">
    <subcellularLocation>
        <location evidence="1">Membrane</location>
    </subcellularLocation>
</comment>
<evidence type="ECO:0000256" key="2">
    <source>
        <dbReference type="ARBA" id="ARBA00022692"/>
    </source>
</evidence>